<dbReference type="GO" id="GO:0004851">
    <property type="term" value="F:uroporphyrin-III C-methyltransferase activity"/>
    <property type="evidence" value="ECO:0007669"/>
    <property type="project" value="UniProtKB-EC"/>
</dbReference>
<evidence type="ECO:0000256" key="4">
    <source>
        <dbReference type="ARBA" id="ARBA00022691"/>
    </source>
</evidence>
<name>A0A4Y4C489_9CORY</name>
<proteinExistence type="predicted"/>
<organism evidence="8 9">
    <name type="scientific">Corynebacterium variabile</name>
    <dbReference type="NCBI Taxonomy" id="1727"/>
    <lineage>
        <taxon>Bacteria</taxon>
        <taxon>Bacillati</taxon>
        <taxon>Actinomycetota</taxon>
        <taxon>Actinomycetes</taxon>
        <taxon>Mycobacteriales</taxon>
        <taxon>Corynebacteriaceae</taxon>
        <taxon>Corynebacterium</taxon>
    </lineage>
</organism>
<feature type="domain" description="Tetrapyrrole methylase" evidence="7">
    <location>
        <begin position="103"/>
        <end position="315"/>
    </location>
</feature>
<evidence type="ECO:0000256" key="6">
    <source>
        <dbReference type="SAM" id="MobiDB-lite"/>
    </source>
</evidence>
<evidence type="ECO:0000259" key="7">
    <source>
        <dbReference type="Pfam" id="PF00590"/>
    </source>
</evidence>
<dbReference type="FunFam" id="3.40.1010.10:FF:000001">
    <property type="entry name" value="Siroheme synthase"/>
    <property type="match status" value="1"/>
</dbReference>
<accession>A0A4Y4C489</accession>
<evidence type="ECO:0000256" key="1">
    <source>
        <dbReference type="ARBA" id="ARBA00012162"/>
    </source>
</evidence>
<dbReference type="GO" id="GO:0032259">
    <property type="term" value="P:methylation"/>
    <property type="evidence" value="ECO:0007669"/>
    <property type="project" value="UniProtKB-KW"/>
</dbReference>
<keyword evidence="5" id="KW-0627">Porphyrin biosynthesis</keyword>
<dbReference type="Pfam" id="PF00590">
    <property type="entry name" value="TP_methylase"/>
    <property type="match status" value="1"/>
</dbReference>
<dbReference type="Gene3D" id="3.40.1010.10">
    <property type="entry name" value="Cobalt-precorrin-4 Transmethylase, Domain 1"/>
    <property type="match status" value="1"/>
</dbReference>
<keyword evidence="4" id="KW-0949">S-adenosyl-L-methionine</keyword>
<protein>
    <recommendedName>
        <fullName evidence="1">uroporphyrinogen-III C-methyltransferase</fullName>
        <ecNumber evidence="1">2.1.1.107</ecNumber>
    </recommendedName>
</protein>
<dbReference type="SUPFAM" id="SSF53790">
    <property type="entry name" value="Tetrapyrrole methylase"/>
    <property type="match status" value="1"/>
</dbReference>
<feature type="compositionally biased region" description="Basic and acidic residues" evidence="6">
    <location>
        <begin position="78"/>
        <end position="91"/>
    </location>
</feature>
<dbReference type="PANTHER" id="PTHR45790">
    <property type="entry name" value="SIROHEME SYNTHASE-RELATED"/>
    <property type="match status" value="1"/>
</dbReference>
<evidence type="ECO:0000313" key="9">
    <source>
        <dbReference type="Proteomes" id="UP000319986"/>
    </source>
</evidence>
<dbReference type="GO" id="GO:0019354">
    <property type="term" value="P:siroheme biosynthetic process"/>
    <property type="evidence" value="ECO:0007669"/>
    <property type="project" value="InterPro"/>
</dbReference>
<comment type="caution">
    <text evidence="8">The sequence shown here is derived from an EMBL/GenBank/DDBJ whole genome shotgun (WGS) entry which is preliminary data.</text>
</comment>
<dbReference type="EMBL" id="BJNT01000011">
    <property type="protein sequence ID" value="GEC86224.1"/>
    <property type="molecule type" value="Genomic_DNA"/>
</dbReference>
<evidence type="ECO:0000256" key="5">
    <source>
        <dbReference type="ARBA" id="ARBA00023244"/>
    </source>
</evidence>
<dbReference type="InterPro" id="IPR014776">
    <property type="entry name" value="4pyrrole_Mease_sub2"/>
</dbReference>
<dbReference type="InterPro" id="IPR014777">
    <property type="entry name" value="4pyrrole_Mease_sub1"/>
</dbReference>
<evidence type="ECO:0000256" key="2">
    <source>
        <dbReference type="ARBA" id="ARBA00022603"/>
    </source>
</evidence>
<evidence type="ECO:0000313" key="8">
    <source>
        <dbReference type="EMBL" id="GEC86224.1"/>
    </source>
</evidence>
<dbReference type="InterPro" id="IPR050161">
    <property type="entry name" value="Siro_Cobalamin_biosynth"/>
</dbReference>
<keyword evidence="3" id="KW-0808">Transferase</keyword>
<dbReference type="Gene3D" id="3.30.950.10">
    <property type="entry name" value="Methyltransferase, Cobalt-precorrin-4 Transmethylase, Domain 2"/>
    <property type="match status" value="1"/>
</dbReference>
<dbReference type="NCBIfam" id="NF004790">
    <property type="entry name" value="PRK06136.1"/>
    <property type="match status" value="1"/>
</dbReference>
<dbReference type="InterPro" id="IPR000878">
    <property type="entry name" value="4pyrrol_Mease"/>
</dbReference>
<dbReference type="PANTHER" id="PTHR45790:SF3">
    <property type="entry name" value="S-ADENOSYL-L-METHIONINE-DEPENDENT UROPORPHYRINOGEN III METHYLTRANSFERASE, CHLOROPLASTIC"/>
    <property type="match status" value="1"/>
</dbReference>
<dbReference type="Proteomes" id="UP000319986">
    <property type="component" value="Unassembled WGS sequence"/>
</dbReference>
<reference evidence="8 9" key="1">
    <citation type="submission" date="2019-06" db="EMBL/GenBank/DDBJ databases">
        <title>Whole genome shotgun sequence of Corynebacterium variabile NBRC 15286.</title>
        <authorList>
            <person name="Hosoyama A."/>
            <person name="Uohara A."/>
            <person name="Ohji S."/>
            <person name="Ichikawa N."/>
        </authorList>
    </citation>
    <scope>NUCLEOTIDE SEQUENCE [LARGE SCALE GENOMIC DNA]</scope>
    <source>
        <strain evidence="8 9">NBRC 15286</strain>
    </source>
</reference>
<dbReference type="CDD" id="cd11642">
    <property type="entry name" value="SUMT"/>
    <property type="match status" value="1"/>
</dbReference>
<gene>
    <name evidence="8" type="ORF">CVA01_15380</name>
</gene>
<dbReference type="NCBIfam" id="TIGR01469">
    <property type="entry name" value="cobA_cysG_Cterm"/>
    <property type="match status" value="1"/>
</dbReference>
<keyword evidence="2" id="KW-0489">Methyltransferase</keyword>
<feature type="region of interest" description="Disordered" evidence="6">
    <location>
        <begin position="74"/>
        <end position="98"/>
    </location>
</feature>
<evidence type="ECO:0000256" key="3">
    <source>
        <dbReference type="ARBA" id="ARBA00022679"/>
    </source>
</evidence>
<dbReference type="AlphaFoldDB" id="A0A4Y4C489"/>
<dbReference type="EC" id="2.1.1.107" evidence="1"/>
<dbReference type="InterPro" id="IPR035996">
    <property type="entry name" value="4pyrrol_Methylase_sf"/>
</dbReference>
<sequence>MRALDSVAMSLVLTGVPVLVVDGPEADVAAELLCEQGAVPVGWGDVATRIGLVRIPAGTETTAADEALAWAHRNGIPVDDRRPREERKDATPDATSSSTVGEVVLVGGGPGDPELITVAGAKALAEADVILTDHLGPVDLAEDAAARGAELIDVAKIPYSRQVAQERINELMVERASEGKKVVRLKGGDPFIFGRGYEEIEACTAAGIPVQVIPGVTSMTAGPAVAGISLTHRGLNHDLTLVSGHVPPDSSKSLVDWTALAGMTGTLVLIMAVKNAGAIAAELIAQGRDAATPAVVVENASMPGQRVTAATLATLGETIEREGLGHPAVIVIGDAAGHIAELG</sequence>
<dbReference type="InterPro" id="IPR006366">
    <property type="entry name" value="CobA/CysG_C"/>
</dbReference>